<name>A0A023B927_GRENI</name>
<dbReference type="SUPFAM" id="SSF57184">
    <property type="entry name" value="Growth factor receptor domain"/>
    <property type="match status" value="1"/>
</dbReference>
<dbReference type="GeneID" id="22911970"/>
<dbReference type="RefSeq" id="XP_011129848.1">
    <property type="nucleotide sequence ID" value="XM_011131546.1"/>
</dbReference>
<sequence>MKSSALFLVAAFAADDIQGTGQFKKYYPDAADFIAEPVAVVETQRPVVVEPRPVMMEPRPLLVEPRPVVKEPPVARAYDVSEPVYTCPKPGYALIGDECVSETRIESRLECPPGYKFVGDICVQRIQPQLTCRQGQLIGGICQQLEIYEADLQCPVNTHLGIDGVCSVLEPVNYIDVCPDGTVRSQQGCLAVEYIDPVFVCPPGTQIDGKKCRREVVSYKYKKMPNRMLSAVDASEVDHTPSSDSAVVAEPAVEQLTAQSVDAEDADMEGESSYEYCDDDDIAYAEVVTASPFAYMEPDLVVTDQWMPAQPVGKLKARKYRPEYAPDFVVDDVQWEKVQVPVVVPQRLKEVKVKQPKVREVVVKEKRPVVPQQVIKVVTQAAERVCPVGSRYGGTCVVETVVPAIRECPVPLIDGACARRVAVAPIASCQIGSLACNGRICKCEILTEQAPVAVCPLSTHSLMGEFCVNETTSRRLCPLGFFLDTDGTTCVRRDIEPALCLFSVTYACPDCDHHHHFVPPAQAITPIIPSGGYYKKPRKFLTGESRTERKEARDQHQDDASF</sequence>
<dbReference type="EMBL" id="AFNH02000411">
    <property type="protein sequence ID" value="EZG71055.1"/>
    <property type="molecule type" value="Genomic_DNA"/>
</dbReference>
<feature type="compositionally biased region" description="Basic and acidic residues" evidence="1">
    <location>
        <begin position="545"/>
        <end position="562"/>
    </location>
</feature>
<dbReference type="InterPro" id="IPR009030">
    <property type="entry name" value="Growth_fac_rcpt_cys_sf"/>
</dbReference>
<evidence type="ECO:0000313" key="3">
    <source>
        <dbReference type="Proteomes" id="UP000019763"/>
    </source>
</evidence>
<evidence type="ECO:0000256" key="1">
    <source>
        <dbReference type="SAM" id="MobiDB-lite"/>
    </source>
</evidence>
<reference evidence="2" key="1">
    <citation type="submission" date="2013-12" db="EMBL/GenBank/DDBJ databases">
        <authorList>
            <person name="Omoto C.K."/>
            <person name="Sibley D."/>
            <person name="Venepally P."/>
            <person name="Hadjithomas M."/>
            <person name="Karamycheva S."/>
            <person name="Brunk B."/>
            <person name="Roos D."/>
            <person name="Caler E."/>
            <person name="Lorenzi H."/>
        </authorList>
    </citation>
    <scope>NUCLEOTIDE SEQUENCE</scope>
</reference>
<comment type="caution">
    <text evidence="2">The sequence shown here is derived from an EMBL/GenBank/DDBJ whole genome shotgun (WGS) entry which is preliminary data.</text>
</comment>
<keyword evidence="3" id="KW-1185">Reference proteome</keyword>
<dbReference type="VEuPathDB" id="CryptoDB:GNI_053730"/>
<organism evidence="2 3">
    <name type="scientific">Gregarina niphandrodes</name>
    <name type="common">Septate eugregarine</name>
    <dbReference type="NCBI Taxonomy" id="110365"/>
    <lineage>
        <taxon>Eukaryota</taxon>
        <taxon>Sar</taxon>
        <taxon>Alveolata</taxon>
        <taxon>Apicomplexa</taxon>
        <taxon>Conoidasida</taxon>
        <taxon>Gregarinasina</taxon>
        <taxon>Eugregarinorida</taxon>
        <taxon>Gregarinidae</taxon>
        <taxon>Gregarina</taxon>
    </lineage>
</organism>
<protein>
    <submittedName>
        <fullName evidence="2">Oocyst wall protein</fullName>
    </submittedName>
</protein>
<feature type="region of interest" description="Disordered" evidence="1">
    <location>
        <begin position="538"/>
        <end position="562"/>
    </location>
</feature>
<accession>A0A023B927</accession>
<dbReference type="AlphaFoldDB" id="A0A023B927"/>
<gene>
    <name evidence="2" type="ORF">GNI_053730</name>
</gene>
<dbReference type="Proteomes" id="UP000019763">
    <property type="component" value="Unassembled WGS sequence"/>
</dbReference>
<evidence type="ECO:0000313" key="2">
    <source>
        <dbReference type="EMBL" id="EZG71055.1"/>
    </source>
</evidence>
<proteinExistence type="predicted"/>